<reference evidence="7" key="1">
    <citation type="submission" date="2023-05" db="EMBL/GenBank/DDBJ databases">
        <authorList>
            <person name="Cao X."/>
            <person name="Xiqi W."/>
            <person name="Andika I.B."/>
        </authorList>
    </citation>
    <scope>NUCLEOTIDE SEQUENCE</scope>
    <source>
        <strain evidence="7">Pingdu</strain>
    </source>
</reference>
<dbReference type="Pfam" id="PF08762">
    <property type="entry name" value="CRPV_capsid"/>
    <property type="match status" value="1"/>
</dbReference>
<dbReference type="Pfam" id="PF00915">
    <property type="entry name" value="Calici_coat"/>
    <property type="match status" value="1"/>
</dbReference>
<dbReference type="GO" id="GO:0005198">
    <property type="term" value="F:structural molecule activity"/>
    <property type="evidence" value="ECO:0007669"/>
    <property type="project" value="InterPro"/>
</dbReference>
<feature type="domain" description="Picornavirus capsid" evidence="4">
    <location>
        <begin position="98"/>
        <end position="193"/>
    </location>
</feature>
<protein>
    <submittedName>
        <fullName evidence="7">Capsid protein</fullName>
    </submittedName>
</protein>
<evidence type="ECO:0000259" key="4">
    <source>
        <dbReference type="Pfam" id="PF00073"/>
    </source>
</evidence>
<dbReference type="Pfam" id="PF00073">
    <property type="entry name" value="Rhv"/>
    <property type="match status" value="1"/>
</dbReference>
<comment type="subcellular location">
    <subcellularLocation>
        <location evidence="1">Virion</location>
    </subcellularLocation>
</comment>
<evidence type="ECO:0000313" key="7">
    <source>
        <dbReference type="EMBL" id="WLV76344.1"/>
    </source>
</evidence>
<keyword evidence="2" id="KW-0167">Capsid protein</keyword>
<proteinExistence type="predicted"/>
<keyword evidence="3" id="KW-0946">Virion</keyword>
<dbReference type="SUPFAM" id="SSF88633">
    <property type="entry name" value="Positive stranded ssRNA viruses"/>
    <property type="match status" value="3"/>
</dbReference>
<name>A0AA50EAC6_9VIRU</name>
<dbReference type="InterPro" id="IPR004005">
    <property type="entry name" value="Calicivirus_coat"/>
</dbReference>
<sequence length="829" mass="89917">MNNNEQGRVDSMIDGDAITKLATTVLGESTTTSTTTFTNQNPTNVVKVLSNVPHDRSIIDSSKTGDVSQMLASFMQKPVAIATGSITSANLAGSQLFKFGIAASLLGNAIWMDKLRGFMNFRGTAKVRLQVNANPFQAGRLILAYIPQYTHAPRTFTTHLTGLMPITQLPHVEMTLQDTECELEIPYIAPTTHFNLFSGLYDWGTVFCYIYSPLATGSGGTNQVTYTAWLSFDGFELEVPIVPQARGMTMAKKDIIKKYRVNAIKSNLDSEVNEGKGPVSSILSNVSSIASTLYSVPMLSPIAGPTAWFSNLMSGLASSFGWSKPILDTPPCRMYSNPHAYLPNTNATDISNNLGIFADNKVSVMPDVNLSGVDEMAMSFIKRQKSWFQTVSWTSTTLPGPLVQISMDPRNFAVSRASLPVGATSKVVPTDYSPIAFLSQFFREWRGSIEIIIKVVKTQYHTGRLIVAFSPDSGVGSITNSDSNYVHREIIDLRDGSEFCVTIPYCNYSTYTDTSTFWSDPRMVLHVNVLNELVAPETCSQSVDLLFEVRGGNDLEFQVPIPFRQSPAQIIEPQSGGDDQAIPVLCNNIGGSSPYGPVSMASSLCIGEHVTSILQLCKRYMRMTSGIALAAQSNMFLYPFTFGGFYSNGVISGGSEGPLNNDYLNAFAACYAHSRGGVRYRLVCDPVSEQDATAGSIVSTLVPYTTATFAPYTLGTANAISSLGIPLNQQVTGIDVNFATSFDGAYASGTGVTVPMYSKTFARLNRVQYSNLNSSFESQLAPDYSRTGLNFATTGTAFGTATSLFRCASDDFQFSFWLGVPTMGMMVPS</sequence>
<accession>A0AA50EAC6</accession>
<feature type="domain" description="Dicistrovirus capsid-polyprotein C-terminal" evidence="6">
    <location>
        <begin position="601"/>
        <end position="823"/>
    </location>
</feature>
<dbReference type="InterPro" id="IPR001676">
    <property type="entry name" value="Picornavirus_capsid"/>
</dbReference>
<evidence type="ECO:0000259" key="6">
    <source>
        <dbReference type="Pfam" id="PF08762"/>
    </source>
</evidence>
<evidence type="ECO:0000259" key="5">
    <source>
        <dbReference type="Pfam" id="PF00915"/>
    </source>
</evidence>
<evidence type="ECO:0000256" key="3">
    <source>
        <dbReference type="ARBA" id="ARBA00022844"/>
    </source>
</evidence>
<evidence type="ECO:0000256" key="1">
    <source>
        <dbReference type="ARBA" id="ARBA00004328"/>
    </source>
</evidence>
<dbReference type="InterPro" id="IPR033703">
    <property type="entry name" value="Rhv-like"/>
</dbReference>
<dbReference type="CDD" id="cd00205">
    <property type="entry name" value="rhv_like"/>
    <property type="match status" value="2"/>
</dbReference>
<feature type="domain" description="Calicivirus coat protein" evidence="5">
    <location>
        <begin position="435"/>
        <end position="559"/>
    </location>
</feature>
<organism evidence="7">
    <name type="scientific">Tomato dicistro-like virus</name>
    <dbReference type="NCBI Taxonomy" id="3068821"/>
    <lineage>
        <taxon>Viruses</taxon>
        <taxon>Riboviria</taxon>
        <taxon>Orthornavirae</taxon>
        <taxon>Pisuviricota</taxon>
        <taxon>Pisoniviricetes</taxon>
        <taxon>Picornavirales</taxon>
        <taxon>Dicistroviridae</taxon>
    </lineage>
</organism>
<dbReference type="GO" id="GO:0019028">
    <property type="term" value="C:viral capsid"/>
    <property type="evidence" value="ECO:0007669"/>
    <property type="project" value="UniProtKB-KW"/>
</dbReference>
<dbReference type="InterPro" id="IPR014872">
    <property type="entry name" value="Dicistrovirus_capsid-polyPr_C"/>
</dbReference>
<dbReference type="InterPro" id="IPR029053">
    <property type="entry name" value="Viral_coat"/>
</dbReference>
<dbReference type="EMBL" id="OQ983468">
    <property type="protein sequence ID" value="WLV76344.1"/>
    <property type="molecule type" value="Genomic_RNA"/>
</dbReference>
<dbReference type="Gene3D" id="2.60.120.20">
    <property type="match status" value="3"/>
</dbReference>
<dbReference type="GO" id="GO:0030430">
    <property type="term" value="C:host cell cytoplasm"/>
    <property type="evidence" value="ECO:0007669"/>
    <property type="project" value="UniProtKB-SubCell"/>
</dbReference>
<evidence type="ECO:0000256" key="2">
    <source>
        <dbReference type="ARBA" id="ARBA00022561"/>
    </source>
</evidence>